<gene>
    <name evidence="1" type="ORF">PGB34_04410</name>
</gene>
<evidence type="ECO:0000313" key="1">
    <source>
        <dbReference type="EMBL" id="MDA7415596.1"/>
    </source>
</evidence>
<dbReference type="EMBL" id="JAQIPB010000001">
    <property type="protein sequence ID" value="MDA7415596.1"/>
    <property type="molecule type" value="Genomic_DNA"/>
</dbReference>
<sequence>MAVDHVQVFQLIAHYQARASSEPDPIKVNEVAFREIQRYRQTPGVSTHESVAAAEHYLFARFMVSTGTVSRDQMDAMVMGYDGVKFLAQQTETTEKWMRHNPANPTSKVSAASVVWGLKGCADGEADRIKHLPGVKVPTWNWDAMKFGGFTDKVANVGSAVTGSRY</sequence>
<organism evidence="1 2">
    <name type="scientific">Xenophilus arseniciresistens</name>
    <dbReference type="NCBI Taxonomy" id="1283306"/>
    <lineage>
        <taxon>Bacteria</taxon>
        <taxon>Pseudomonadati</taxon>
        <taxon>Pseudomonadota</taxon>
        <taxon>Betaproteobacteria</taxon>
        <taxon>Burkholderiales</taxon>
        <taxon>Comamonadaceae</taxon>
        <taxon>Xenophilus</taxon>
    </lineage>
</organism>
<dbReference type="RefSeq" id="WP_271426839.1">
    <property type="nucleotide sequence ID" value="NZ_JAQIPB010000001.1"/>
</dbReference>
<dbReference type="AlphaFoldDB" id="A0AAE3SZ85"/>
<keyword evidence="2" id="KW-1185">Reference proteome</keyword>
<reference evidence="1" key="1">
    <citation type="submission" date="2023-01" db="EMBL/GenBank/DDBJ databases">
        <title>Xenophilus mangrovi sp. nov., isolated from soil of Mangrove nature reserve.</title>
        <authorList>
            <person name="Xu S."/>
            <person name="Liu Z."/>
            <person name="Xu Y."/>
        </authorList>
    </citation>
    <scope>NUCLEOTIDE SEQUENCE</scope>
    <source>
        <strain evidence="1">YW8</strain>
    </source>
</reference>
<proteinExistence type="predicted"/>
<protein>
    <submittedName>
        <fullName evidence="1">Uncharacterized protein</fullName>
    </submittedName>
</protein>
<name>A0AAE3SZ85_9BURK</name>
<comment type="caution">
    <text evidence="1">The sequence shown here is derived from an EMBL/GenBank/DDBJ whole genome shotgun (WGS) entry which is preliminary data.</text>
</comment>
<accession>A0AAE3SZ85</accession>
<evidence type="ECO:0000313" key="2">
    <source>
        <dbReference type="Proteomes" id="UP001212602"/>
    </source>
</evidence>
<dbReference type="Proteomes" id="UP001212602">
    <property type="component" value="Unassembled WGS sequence"/>
</dbReference>